<dbReference type="InterPro" id="IPR035908">
    <property type="entry name" value="F0_ATP_A_sf"/>
</dbReference>
<dbReference type="RefSeq" id="WP_079412811.1">
    <property type="nucleotide sequence ID" value="NZ_MZGW01000006.1"/>
</dbReference>
<proteinExistence type="inferred from homology"/>
<dbReference type="SUPFAM" id="SSF81336">
    <property type="entry name" value="F1F0 ATP synthase subunit A"/>
    <property type="match status" value="1"/>
</dbReference>
<dbReference type="HAMAP" id="MF_01393">
    <property type="entry name" value="ATP_synth_a_bact"/>
    <property type="match status" value="1"/>
</dbReference>
<gene>
    <name evidence="11 13" type="primary">atpB</name>
    <name evidence="13" type="ORF">CLOTH_15680</name>
</gene>
<evidence type="ECO:0000256" key="9">
    <source>
        <dbReference type="ARBA" id="ARBA00023136"/>
    </source>
</evidence>
<organism evidence="13 14">
    <name type="scientific">Alkalithermobacter paradoxus</name>
    <dbReference type="NCBI Taxonomy" id="29349"/>
    <lineage>
        <taxon>Bacteria</taxon>
        <taxon>Bacillati</taxon>
        <taxon>Bacillota</taxon>
        <taxon>Clostridia</taxon>
        <taxon>Peptostreptococcales</taxon>
        <taxon>Tepidibacteraceae</taxon>
        <taxon>Alkalithermobacter</taxon>
    </lineage>
</organism>
<evidence type="ECO:0000256" key="11">
    <source>
        <dbReference type="HAMAP-Rule" id="MF_01393"/>
    </source>
</evidence>
<accession>A0A1V4I6P2</accession>
<feature type="transmembrane region" description="Helical" evidence="11">
    <location>
        <begin position="105"/>
        <end position="124"/>
    </location>
</feature>
<dbReference type="OrthoDB" id="9789241at2"/>
<protein>
    <recommendedName>
        <fullName evidence="11 12">ATP synthase subunit a</fullName>
    </recommendedName>
    <alternativeName>
        <fullName evidence="11">ATP synthase F0 sector subunit a</fullName>
    </alternativeName>
    <alternativeName>
        <fullName evidence="11">F-ATPase subunit 6</fullName>
    </alternativeName>
</protein>
<comment type="subcellular location">
    <subcellularLocation>
        <location evidence="11 12">Cell membrane</location>
        <topology evidence="11 12">Multi-pass membrane protein</topology>
    </subcellularLocation>
    <subcellularLocation>
        <location evidence="1">Membrane</location>
        <topology evidence="1">Multi-pass membrane protein</topology>
    </subcellularLocation>
</comment>
<dbReference type="PRINTS" id="PR00123">
    <property type="entry name" value="ATPASEA"/>
</dbReference>
<keyword evidence="11" id="KW-1003">Cell membrane</keyword>
<dbReference type="PANTHER" id="PTHR42823:SF3">
    <property type="entry name" value="ATP SYNTHASE SUBUNIT A, CHLOROPLASTIC"/>
    <property type="match status" value="1"/>
</dbReference>
<dbReference type="GO" id="GO:0005886">
    <property type="term" value="C:plasma membrane"/>
    <property type="evidence" value="ECO:0007669"/>
    <property type="project" value="UniProtKB-SubCell"/>
</dbReference>
<feature type="transmembrane region" description="Helical" evidence="11">
    <location>
        <begin position="76"/>
        <end position="99"/>
    </location>
</feature>
<feature type="transmembrane region" description="Helical" evidence="11">
    <location>
        <begin position="162"/>
        <end position="180"/>
    </location>
</feature>
<keyword evidence="3 11" id="KW-0813">Transport</keyword>
<evidence type="ECO:0000256" key="10">
    <source>
        <dbReference type="ARBA" id="ARBA00023310"/>
    </source>
</evidence>
<keyword evidence="10 11" id="KW-0066">ATP synthesis</keyword>
<evidence type="ECO:0000256" key="7">
    <source>
        <dbReference type="ARBA" id="ARBA00022989"/>
    </source>
</evidence>
<feature type="transmembrane region" description="Helical" evidence="11">
    <location>
        <begin position="213"/>
        <end position="231"/>
    </location>
</feature>
<comment type="function">
    <text evidence="11 12">Key component of the proton channel; it plays a direct role in the translocation of protons across the membrane.</text>
</comment>
<dbReference type="GO" id="GO:0045259">
    <property type="term" value="C:proton-transporting ATP synthase complex"/>
    <property type="evidence" value="ECO:0007669"/>
    <property type="project" value="UniProtKB-KW"/>
</dbReference>
<keyword evidence="9 11" id="KW-0472">Membrane</keyword>
<evidence type="ECO:0000313" key="14">
    <source>
        <dbReference type="Proteomes" id="UP000190140"/>
    </source>
</evidence>
<dbReference type="InterPro" id="IPR045082">
    <property type="entry name" value="ATP_syn_F0_a_bact/chloroplast"/>
</dbReference>
<dbReference type="EMBL" id="MZGW01000006">
    <property type="protein sequence ID" value="OPJ55265.1"/>
    <property type="molecule type" value="Genomic_DNA"/>
</dbReference>
<keyword evidence="5 11" id="KW-0812">Transmembrane</keyword>
<comment type="caution">
    <text evidence="13">The sequence shown here is derived from an EMBL/GenBank/DDBJ whole genome shotgun (WGS) entry which is preliminary data.</text>
</comment>
<keyword evidence="7 11" id="KW-1133">Transmembrane helix</keyword>
<dbReference type="GO" id="GO:0042777">
    <property type="term" value="P:proton motive force-driven plasma membrane ATP synthesis"/>
    <property type="evidence" value="ECO:0007669"/>
    <property type="project" value="TreeGrafter"/>
</dbReference>
<evidence type="ECO:0000256" key="12">
    <source>
        <dbReference type="RuleBase" id="RU000483"/>
    </source>
</evidence>
<evidence type="ECO:0000256" key="1">
    <source>
        <dbReference type="ARBA" id="ARBA00004141"/>
    </source>
</evidence>
<keyword evidence="6 11" id="KW-0375">Hydrogen ion transport</keyword>
<dbReference type="PROSITE" id="PS00449">
    <property type="entry name" value="ATPASE_A"/>
    <property type="match status" value="1"/>
</dbReference>
<name>A0A1V4I6P2_9FIRM</name>
<feature type="transmembrane region" description="Helical" evidence="11">
    <location>
        <begin position="187"/>
        <end position="207"/>
    </location>
</feature>
<sequence>MNGPKIMFTLPIFGGIPVTETITTSWIIIIFLTLFAYFGTKNFEKLPKGIQSFVELIVDAVNSLVKQTMGEDKVEFAPYIGSIFLFLICANLVGLLGLRPPTADLNTTVGMALMTFILVQLNGIRVKGLKGYLKGFLDPLPFLLPLNIIGELANPVSLSFRLFGNIAGGMVITSLLYGFLSFLSARFLGLSIPILQVGIPAVLHIYFDLFTGVLQAFIFVMLTMVFISIAMD</sequence>
<evidence type="ECO:0000256" key="4">
    <source>
        <dbReference type="ARBA" id="ARBA00022547"/>
    </source>
</evidence>
<feature type="transmembrane region" description="Helical" evidence="11">
    <location>
        <begin position="12"/>
        <end position="38"/>
    </location>
</feature>
<dbReference type="Proteomes" id="UP000190140">
    <property type="component" value="Unassembled WGS sequence"/>
</dbReference>
<dbReference type="STRING" id="29349.CLOTH_15680"/>
<dbReference type="Pfam" id="PF00119">
    <property type="entry name" value="ATP-synt_A"/>
    <property type="match status" value="1"/>
</dbReference>
<evidence type="ECO:0000256" key="3">
    <source>
        <dbReference type="ARBA" id="ARBA00022448"/>
    </source>
</evidence>
<evidence type="ECO:0000256" key="5">
    <source>
        <dbReference type="ARBA" id="ARBA00022692"/>
    </source>
</evidence>
<comment type="similarity">
    <text evidence="2 11 12">Belongs to the ATPase A chain family.</text>
</comment>
<evidence type="ECO:0000256" key="8">
    <source>
        <dbReference type="ARBA" id="ARBA00023065"/>
    </source>
</evidence>
<evidence type="ECO:0000313" key="13">
    <source>
        <dbReference type="EMBL" id="OPJ55265.1"/>
    </source>
</evidence>
<evidence type="ECO:0000256" key="6">
    <source>
        <dbReference type="ARBA" id="ARBA00022781"/>
    </source>
</evidence>
<dbReference type="InterPro" id="IPR023011">
    <property type="entry name" value="ATP_synth_F0_asu_AS"/>
</dbReference>
<evidence type="ECO:0000256" key="2">
    <source>
        <dbReference type="ARBA" id="ARBA00006810"/>
    </source>
</evidence>
<keyword evidence="14" id="KW-1185">Reference proteome</keyword>
<dbReference type="NCBIfam" id="TIGR01131">
    <property type="entry name" value="ATP_synt_6_or_A"/>
    <property type="match status" value="1"/>
</dbReference>
<dbReference type="Gene3D" id="1.20.120.220">
    <property type="entry name" value="ATP synthase, F0 complex, subunit A"/>
    <property type="match status" value="1"/>
</dbReference>
<keyword evidence="8 11" id="KW-0406">Ion transport</keyword>
<dbReference type="PANTHER" id="PTHR42823">
    <property type="entry name" value="ATP SYNTHASE SUBUNIT A, CHLOROPLASTIC"/>
    <property type="match status" value="1"/>
</dbReference>
<keyword evidence="4 11" id="KW-0138">CF(0)</keyword>
<dbReference type="CDD" id="cd00310">
    <property type="entry name" value="ATP-synt_Fo_a_6"/>
    <property type="match status" value="1"/>
</dbReference>
<dbReference type="AlphaFoldDB" id="A0A1V4I6P2"/>
<dbReference type="GO" id="GO:0046933">
    <property type="term" value="F:proton-transporting ATP synthase activity, rotational mechanism"/>
    <property type="evidence" value="ECO:0007669"/>
    <property type="project" value="UniProtKB-UniRule"/>
</dbReference>
<reference evidence="13 14" key="1">
    <citation type="submission" date="2017-03" db="EMBL/GenBank/DDBJ databases">
        <title>Genome sequence of Clostridium thermoalcaliphilum DSM 7309.</title>
        <authorList>
            <person name="Poehlein A."/>
            <person name="Daniel R."/>
        </authorList>
    </citation>
    <scope>NUCLEOTIDE SEQUENCE [LARGE SCALE GENOMIC DNA]</scope>
    <source>
        <strain evidence="13 14">DSM 7309</strain>
    </source>
</reference>
<dbReference type="InterPro" id="IPR000568">
    <property type="entry name" value="ATP_synth_F0_asu"/>
</dbReference>